<dbReference type="SUPFAM" id="SSF53448">
    <property type="entry name" value="Nucleotide-diphospho-sugar transferases"/>
    <property type="match status" value="1"/>
</dbReference>
<name>A0A7V8U8C6_9SPHN</name>
<evidence type="ECO:0000313" key="2">
    <source>
        <dbReference type="EMBL" id="MBA1373899.1"/>
    </source>
</evidence>
<evidence type="ECO:0000313" key="3">
    <source>
        <dbReference type="Proteomes" id="UP000589292"/>
    </source>
</evidence>
<accession>A0A7V8U8C6</accession>
<dbReference type="RefSeq" id="WP_181266909.1">
    <property type="nucleotide sequence ID" value="NZ_BAAAGB010000001.1"/>
</dbReference>
<dbReference type="EMBL" id="VDES01000002">
    <property type="protein sequence ID" value="MBA1373899.1"/>
    <property type="molecule type" value="Genomic_DNA"/>
</dbReference>
<dbReference type="PANTHER" id="PTHR43685:SF2">
    <property type="entry name" value="GLYCOSYLTRANSFERASE 2-LIKE DOMAIN-CONTAINING PROTEIN"/>
    <property type="match status" value="1"/>
</dbReference>
<sequence>MLITVIVCTRNRARQLRNLLESFLALDPPAQAEWEMIIVDNGSTDDTARVIDEFGSHLPLRRVWEPRAGLSNARNAGVAASKGDYICWTDDDVEVHQQWLSAYAQAFHRHPDGTIFGGVVEPVYEESPPHWMVENADKLVDVLAKRDHGLQECRLTTDLHLLPYGANFAVRAEEQRRFLYDPHLGVSPEQKRLGEETVLLVSVASLGGAHYWVPDSRVRHLIPTSRMTFDYIGTYFQSVGETWAYLSTSDGVPIMGQPIPMYGRRFGGVPLWIWRQSVVAEIVYRIKRTLRPSPSRWLDDLINKSRLAGARNFLWRHHRSLTQIKTSN</sequence>
<proteinExistence type="predicted"/>
<reference evidence="2 3" key="1">
    <citation type="journal article" date="1994" name="Int. J. Syst. Bacteriol.">
        <title>Phylogenetic positions of novel aerobic, bacteriochlorophyll a-containing bacteria and description of Roseococcus thiosulfatophilus gen. nov., sp. nov., Erythromicrobium ramosum gen. nov., sp. nov., and Erythrobacter litoralis sp. nov.</title>
        <authorList>
            <person name="Yurkov V."/>
            <person name="Stackebrandt E."/>
            <person name="Holmes A."/>
            <person name="Fuerst J.A."/>
            <person name="Hugenholtz P."/>
            <person name="Golecki J."/>
            <person name="Gad'on N."/>
            <person name="Gorlenko V.M."/>
            <person name="Kompantseva E.I."/>
            <person name="Drews G."/>
        </authorList>
    </citation>
    <scope>NUCLEOTIDE SEQUENCE [LARGE SCALE GENOMIC DNA]</scope>
    <source>
        <strain evidence="2 3">KR-99</strain>
    </source>
</reference>
<dbReference type="Proteomes" id="UP000589292">
    <property type="component" value="Unassembled WGS sequence"/>
</dbReference>
<dbReference type="InterPro" id="IPR050834">
    <property type="entry name" value="Glycosyltransf_2"/>
</dbReference>
<organism evidence="2 3">
    <name type="scientific">Sphingomonas ursincola</name>
    <dbReference type="NCBI Taxonomy" id="56361"/>
    <lineage>
        <taxon>Bacteria</taxon>
        <taxon>Pseudomonadati</taxon>
        <taxon>Pseudomonadota</taxon>
        <taxon>Alphaproteobacteria</taxon>
        <taxon>Sphingomonadales</taxon>
        <taxon>Sphingomonadaceae</taxon>
        <taxon>Sphingomonas</taxon>
    </lineage>
</organism>
<dbReference type="Pfam" id="PF00535">
    <property type="entry name" value="Glycos_transf_2"/>
    <property type="match status" value="1"/>
</dbReference>
<evidence type="ECO:0000259" key="1">
    <source>
        <dbReference type="Pfam" id="PF00535"/>
    </source>
</evidence>
<dbReference type="InterPro" id="IPR001173">
    <property type="entry name" value="Glyco_trans_2-like"/>
</dbReference>
<dbReference type="InterPro" id="IPR029044">
    <property type="entry name" value="Nucleotide-diphossugar_trans"/>
</dbReference>
<dbReference type="PANTHER" id="PTHR43685">
    <property type="entry name" value="GLYCOSYLTRANSFERASE"/>
    <property type="match status" value="1"/>
</dbReference>
<feature type="domain" description="Glycosyltransferase 2-like" evidence="1">
    <location>
        <begin position="4"/>
        <end position="132"/>
    </location>
</feature>
<dbReference type="AlphaFoldDB" id="A0A7V8U8C6"/>
<gene>
    <name evidence="2" type="ORF">FG486_06075</name>
</gene>
<dbReference type="CDD" id="cd00761">
    <property type="entry name" value="Glyco_tranf_GTA_type"/>
    <property type="match status" value="1"/>
</dbReference>
<keyword evidence="2" id="KW-0808">Transferase</keyword>
<comment type="caution">
    <text evidence="2">The sequence shown here is derived from an EMBL/GenBank/DDBJ whole genome shotgun (WGS) entry which is preliminary data.</text>
</comment>
<dbReference type="GO" id="GO:0016740">
    <property type="term" value="F:transferase activity"/>
    <property type="evidence" value="ECO:0007669"/>
    <property type="project" value="UniProtKB-KW"/>
</dbReference>
<protein>
    <submittedName>
        <fullName evidence="2">Glycosyltransferase</fullName>
    </submittedName>
</protein>
<dbReference type="Gene3D" id="3.90.550.10">
    <property type="entry name" value="Spore Coat Polysaccharide Biosynthesis Protein SpsA, Chain A"/>
    <property type="match status" value="1"/>
</dbReference>
<keyword evidence="3" id="KW-1185">Reference proteome</keyword>